<evidence type="ECO:0000256" key="6">
    <source>
        <dbReference type="ARBA" id="ARBA00022692"/>
    </source>
</evidence>
<keyword evidence="7" id="KW-0029">Amino-acid transport</keyword>
<proteinExistence type="inferred from homology"/>
<name>A0A0X3ARK4_9FLAO</name>
<evidence type="ECO:0000256" key="7">
    <source>
        <dbReference type="ARBA" id="ARBA00022970"/>
    </source>
</evidence>
<dbReference type="InterPro" id="IPR004841">
    <property type="entry name" value="AA-permease/SLC12A_dom"/>
</dbReference>
<evidence type="ECO:0000313" key="13">
    <source>
        <dbReference type="Proteomes" id="UP000182761"/>
    </source>
</evidence>
<feature type="domain" description="Amino acid permease/ SLC12A" evidence="11">
    <location>
        <begin position="21"/>
        <end position="448"/>
    </location>
</feature>
<gene>
    <name evidence="12" type="ORF">Ga0061079_11020</name>
</gene>
<reference evidence="12 13" key="1">
    <citation type="submission" date="2016-01" db="EMBL/GenBank/DDBJ databases">
        <authorList>
            <person name="McClelland M."/>
            <person name="Jain A."/>
            <person name="Saraogi P."/>
            <person name="Mendelson R."/>
            <person name="Westerman R."/>
            <person name="SanMiguel P."/>
            <person name="Csonka L."/>
        </authorList>
    </citation>
    <scope>NUCLEOTIDE SEQUENCE [LARGE SCALE GENOMIC DNA]</scope>
    <source>
        <strain evidence="12 13">R-53146</strain>
    </source>
</reference>
<feature type="transmembrane region" description="Helical" evidence="10">
    <location>
        <begin position="252"/>
        <end position="273"/>
    </location>
</feature>
<dbReference type="Pfam" id="PF00324">
    <property type="entry name" value="AA_permease"/>
    <property type="match status" value="1"/>
</dbReference>
<feature type="transmembrane region" description="Helical" evidence="10">
    <location>
        <begin position="160"/>
        <end position="178"/>
    </location>
</feature>
<keyword evidence="8 10" id="KW-1133">Transmembrane helix</keyword>
<dbReference type="GO" id="GO:0055085">
    <property type="term" value="P:transmembrane transport"/>
    <property type="evidence" value="ECO:0007669"/>
    <property type="project" value="InterPro"/>
</dbReference>
<dbReference type="PIRSF" id="PIRSF006060">
    <property type="entry name" value="AA_transporter"/>
    <property type="match status" value="1"/>
</dbReference>
<comment type="subcellular location">
    <subcellularLocation>
        <location evidence="1">Cell inner membrane</location>
        <topology evidence="1">Multi-pass membrane protein</topology>
    </subcellularLocation>
</comment>
<dbReference type="PANTHER" id="PTHR43495">
    <property type="entry name" value="GABA PERMEASE"/>
    <property type="match status" value="1"/>
</dbReference>
<dbReference type="PROSITE" id="PS00218">
    <property type="entry name" value="AMINO_ACID_PERMEASE_1"/>
    <property type="match status" value="1"/>
</dbReference>
<feature type="transmembrane region" description="Helical" evidence="10">
    <location>
        <begin position="45"/>
        <end position="65"/>
    </location>
</feature>
<dbReference type="PANTHER" id="PTHR43495:SF4">
    <property type="entry name" value="AROMATIC AMINO ACID TRANSPORT PROTEIN AROP"/>
    <property type="match status" value="1"/>
</dbReference>
<dbReference type="RefSeq" id="WP_055425926.1">
    <property type="nucleotide sequence ID" value="NZ_FCOR01000010.1"/>
</dbReference>
<keyword evidence="6 10" id="KW-0812">Transmembrane</keyword>
<organism evidence="12 13">
    <name type="scientific">Apibacter mensalis</name>
    <dbReference type="NCBI Taxonomy" id="1586267"/>
    <lineage>
        <taxon>Bacteria</taxon>
        <taxon>Pseudomonadati</taxon>
        <taxon>Bacteroidota</taxon>
        <taxon>Flavobacteriia</taxon>
        <taxon>Flavobacteriales</taxon>
        <taxon>Weeksellaceae</taxon>
        <taxon>Apibacter</taxon>
    </lineage>
</organism>
<evidence type="ECO:0000256" key="9">
    <source>
        <dbReference type="ARBA" id="ARBA00023136"/>
    </source>
</evidence>
<dbReference type="OrthoDB" id="9780162at2"/>
<feature type="transmembrane region" description="Helical" evidence="10">
    <location>
        <begin position="384"/>
        <end position="404"/>
    </location>
</feature>
<dbReference type="GO" id="GO:0005886">
    <property type="term" value="C:plasma membrane"/>
    <property type="evidence" value="ECO:0007669"/>
    <property type="project" value="UniProtKB-SubCell"/>
</dbReference>
<keyword evidence="3" id="KW-0813">Transport</keyword>
<evidence type="ECO:0000256" key="8">
    <source>
        <dbReference type="ARBA" id="ARBA00022989"/>
    </source>
</evidence>
<feature type="transmembrane region" description="Helical" evidence="10">
    <location>
        <begin position="425"/>
        <end position="446"/>
    </location>
</feature>
<feature type="transmembrane region" description="Helical" evidence="10">
    <location>
        <begin position="130"/>
        <end position="148"/>
    </location>
</feature>
<feature type="transmembrane region" description="Helical" evidence="10">
    <location>
        <begin position="21"/>
        <end position="39"/>
    </location>
</feature>
<dbReference type="EMBL" id="FCOR01000010">
    <property type="protein sequence ID" value="CVK16737.1"/>
    <property type="molecule type" value="Genomic_DNA"/>
</dbReference>
<dbReference type="FunFam" id="1.20.1740.10:FF:000001">
    <property type="entry name" value="Amino acid permease"/>
    <property type="match status" value="1"/>
</dbReference>
<dbReference type="InterPro" id="IPR004840">
    <property type="entry name" value="Amino_acid_permease_CS"/>
</dbReference>
<dbReference type="Proteomes" id="UP000182761">
    <property type="component" value="Unassembled WGS sequence"/>
</dbReference>
<keyword evidence="13" id="KW-1185">Reference proteome</keyword>
<evidence type="ECO:0000256" key="5">
    <source>
        <dbReference type="ARBA" id="ARBA00022519"/>
    </source>
</evidence>
<dbReference type="GO" id="GO:0006865">
    <property type="term" value="P:amino acid transport"/>
    <property type="evidence" value="ECO:0007669"/>
    <property type="project" value="UniProtKB-KW"/>
</dbReference>
<evidence type="ECO:0000259" key="11">
    <source>
        <dbReference type="Pfam" id="PF00324"/>
    </source>
</evidence>
<comment type="similarity">
    <text evidence="2">Belongs to the amino acid-polyamine-organocation (APC) superfamily. Amino acid transporter (AAT) (TC 2.A.3.1) family.</text>
</comment>
<evidence type="ECO:0000256" key="3">
    <source>
        <dbReference type="ARBA" id="ARBA00022448"/>
    </source>
</evidence>
<evidence type="ECO:0000256" key="10">
    <source>
        <dbReference type="SAM" id="Phobius"/>
    </source>
</evidence>
<dbReference type="AlphaFoldDB" id="A0A0X3ARK4"/>
<keyword evidence="9 10" id="KW-0472">Membrane</keyword>
<feature type="transmembrane region" description="Helical" evidence="10">
    <location>
        <begin position="356"/>
        <end position="378"/>
    </location>
</feature>
<keyword evidence="5" id="KW-0997">Cell inner membrane</keyword>
<evidence type="ECO:0000256" key="1">
    <source>
        <dbReference type="ARBA" id="ARBA00004429"/>
    </source>
</evidence>
<keyword evidence="4" id="KW-1003">Cell membrane</keyword>
<evidence type="ECO:0000256" key="2">
    <source>
        <dbReference type="ARBA" id="ARBA00008583"/>
    </source>
</evidence>
<feature type="transmembrane region" description="Helical" evidence="10">
    <location>
        <begin position="302"/>
        <end position="324"/>
    </location>
</feature>
<sequence length="474" mass="52569">MNKLKSERANKELKRGLSNRHIQLIALGGSIGTGLFLGIGPAAVMAGPSVILGYTIAGFIAFMIMRQLGEMVVEEPVSGSFSHFANKYWGPFAGFASGWNYWLLYTLVSMAELTAIGMYVHFWWPQVPLWASSLFFFVVINLINLANVKIYGEAEFWFSIIKVIAIIAMILFGSYLLISGSGGSKASVSNLWNDGGFFPKGLFNSDGAGGYQGLLASMAYIMFSFGGLELIGITASEAENPEITIPKATNQVIYRILIFYTGALLILFSLSPWREITTGSSPFVTVFDTLNGLNFTLFGHTFYFTSIIANVLNVVVLTAALSVYNSSVYSNSRMLYGLSKQGNAPKFLSKLNSNHVPVMAILVSALFAALCVIINKVVPKEALNYLMSLVVSSLIINWIIISLTHFYFKRSKNKEGMYKTKFPSLWYPLGNILCLIFLIGILPIMWLTGMELSIELIPIWLFVLYFCYKFSNYK</sequence>
<evidence type="ECO:0000256" key="4">
    <source>
        <dbReference type="ARBA" id="ARBA00022475"/>
    </source>
</evidence>
<accession>A0A0X3ARK4</accession>
<feature type="transmembrane region" description="Helical" evidence="10">
    <location>
        <begin position="452"/>
        <end position="468"/>
    </location>
</feature>
<feature type="transmembrane region" description="Helical" evidence="10">
    <location>
        <begin position="211"/>
        <end position="231"/>
    </location>
</feature>
<evidence type="ECO:0000313" key="12">
    <source>
        <dbReference type="EMBL" id="CVK16737.1"/>
    </source>
</evidence>
<feature type="transmembrane region" description="Helical" evidence="10">
    <location>
        <begin position="102"/>
        <end position="124"/>
    </location>
</feature>
<protein>
    <submittedName>
        <fullName evidence="12">Aromatic amino acid transport protein AroP</fullName>
    </submittedName>
</protein>
<dbReference type="Gene3D" id="1.20.1740.10">
    <property type="entry name" value="Amino acid/polyamine transporter I"/>
    <property type="match status" value="1"/>
</dbReference>